<dbReference type="PROSITE" id="PS51186">
    <property type="entry name" value="GNAT"/>
    <property type="match status" value="1"/>
</dbReference>
<sequence length="157" mass="18463">MSENWQVKHFNQLTTDELYDFLKLRIDVFVVEQTCYYPDLDDLDRHCETLHVFKYIDNEIAAYLRILPKETTYQDFVSIGRVIIAPKFRGRALGHELISLALETTDKAFPKQDIKISAQLYLERFYQNHGFETCSEMYLEDGIEHIGMKLLYAAPKS</sequence>
<evidence type="ECO:0000313" key="2">
    <source>
        <dbReference type="EMBL" id="GLX87045.1"/>
    </source>
</evidence>
<dbReference type="Proteomes" id="UP001157134">
    <property type="component" value="Unassembled WGS sequence"/>
</dbReference>
<dbReference type="EMBL" id="BSSV01000008">
    <property type="protein sequence ID" value="GLX87045.1"/>
    <property type="molecule type" value="Genomic_DNA"/>
</dbReference>
<proteinExistence type="predicted"/>
<organism evidence="2 3">
    <name type="scientific">Thalassotalea loyana</name>
    <dbReference type="NCBI Taxonomy" id="280483"/>
    <lineage>
        <taxon>Bacteria</taxon>
        <taxon>Pseudomonadati</taxon>
        <taxon>Pseudomonadota</taxon>
        <taxon>Gammaproteobacteria</taxon>
        <taxon>Alteromonadales</taxon>
        <taxon>Colwelliaceae</taxon>
        <taxon>Thalassotalea</taxon>
    </lineage>
</organism>
<dbReference type="Pfam" id="PF13673">
    <property type="entry name" value="Acetyltransf_10"/>
    <property type="match status" value="1"/>
</dbReference>
<dbReference type="InterPro" id="IPR016181">
    <property type="entry name" value="Acyl_CoA_acyltransferase"/>
</dbReference>
<feature type="domain" description="N-acetyltransferase" evidence="1">
    <location>
        <begin position="8"/>
        <end position="153"/>
    </location>
</feature>
<dbReference type="InterPro" id="IPR000182">
    <property type="entry name" value="GNAT_dom"/>
</dbReference>
<accession>A0ABQ6HG33</accession>
<comment type="caution">
    <text evidence="2">The sequence shown here is derived from an EMBL/GenBank/DDBJ whole genome shotgun (WGS) entry which is preliminary data.</text>
</comment>
<dbReference type="SUPFAM" id="SSF55729">
    <property type="entry name" value="Acyl-CoA N-acyltransferases (Nat)"/>
    <property type="match status" value="1"/>
</dbReference>
<dbReference type="Gene3D" id="3.40.630.30">
    <property type="match status" value="1"/>
</dbReference>
<evidence type="ECO:0000313" key="3">
    <source>
        <dbReference type="Proteomes" id="UP001157134"/>
    </source>
</evidence>
<dbReference type="CDD" id="cd04301">
    <property type="entry name" value="NAT_SF"/>
    <property type="match status" value="1"/>
</dbReference>
<gene>
    <name evidence="2" type="primary">elaA</name>
    <name evidence="2" type="ORF">tloyanaT_32980</name>
</gene>
<reference evidence="2 3" key="1">
    <citation type="submission" date="2023-03" db="EMBL/GenBank/DDBJ databases">
        <title>Thalassotalea loyana LMG 22536T draft genome sequence.</title>
        <authorList>
            <person name="Sawabe T."/>
        </authorList>
    </citation>
    <scope>NUCLEOTIDE SEQUENCE [LARGE SCALE GENOMIC DNA]</scope>
    <source>
        <strain evidence="2 3">LMG 22536</strain>
    </source>
</reference>
<name>A0ABQ6HG33_9GAMM</name>
<dbReference type="RefSeq" id="WP_284300693.1">
    <property type="nucleotide sequence ID" value="NZ_BSSV01000008.1"/>
</dbReference>
<protein>
    <submittedName>
        <fullName evidence="2">GNAT family N-acetyltransferase</fullName>
    </submittedName>
</protein>
<keyword evidence="3" id="KW-1185">Reference proteome</keyword>
<evidence type="ECO:0000259" key="1">
    <source>
        <dbReference type="PROSITE" id="PS51186"/>
    </source>
</evidence>